<gene>
    <name evidence="1" type="ORF">FOA43_003963</name>
</gene>
<organism evidence="1 2">
    <name type="scientific">Eeniella nana</name>
    <name type="common">Yeast</name>
    <name type="synonym">Brettanomyces nanus</name>
    <dbReference type="NCBI Taxonomy" id="13502"/>
    <lineage>
        <taxon>Eukaryota</taxon>
        <taxon>Fungi</taxon>
        <taxon>Dikarya</taxon>
        <taxon>Ascomycota</taxon>
        <taxon>Saccharomycotina</taxon>
        <taxon>Pichiomycetes</taxon>
        <taxon>Pichiales</taxon>
        <taxon>Pichiaceae</taxon>
        <taxon>Brettanomyces</taxon>
    </lineage>
</organism>
<dbReference type="RefSeq" id="XP_038780137.1">
    <property type="nucleotide sequence ID" value="XM_038924209.1"/>
</dbReference>
<evidence type="ECO:0000313" key="1">
    <source>
        <dbReference type="EMBL" id="QPG76572.1"/>
    </source>
</evidence>
<dbReference type="KEGG" id="bnn:FOA43_003963"/>
<keyword evidence="2" id="KW-1185">Reference proteome</keyword>
<protein>
    <submittedName>
        <fullName evidence="1">Uncharacterized protein</fullName>
    </submittedName>
</protein>
<dbReference type="EMBL" id="CP064815">
    <property type="protein sequence ID" value="QPG76572.1"/>
    <property type="molecule type" value="Genomic_DNA"/>
</dbReference>
<sequence>MDANQDTVRQMHGIAPGVSTPQFMNSLIKTLELMGVKGPSNPSAAQVAYRLTKLVTAEKRVMRKEKDYFNSISNWVNGLPNHENSRLLVEFNRLTDIRIRTQEELVRKQENINLQLSHVFQREHKVETQMAKRTNTQEVLRDEERKKGEGQSIHLAREKLEEIDASIEVINEQMIKAINTSLKKAFIDYVICLQTSCNRLEEGCDEFFEYVNSGTSVYSLNNNLETNLEKIQQISTSRNSSENKENRLKDRASDFKIRNHGEIREEREIQEDDDIAAKTNYVTEENACTQCNALLKEGKVVHASFCSQFKKVAAERPESSQSISMPGRMSLRIPSLLRPREATVWQ</sequence>
<proteinExistence type="predicted"/>
<name>A0A875S9S9_EENNA</name>
<dbReference type="GeneID" id="62197363"/>
<dbReference type="OrthoDB" id="4095156at2759"/>
<evidence type="ECO:0000313" key="2">
    <source>
        <dbReference type="Proteomes" id="UP000662931"/>
    </source>
</evidence>
<accession>A0A875S9S9</accession>
<reference evidence="1" key="1">
    <citation type="submission" date="2020-10" db="EMBL/GenBank/DDBJ databases">
        <authorList>
            <person name="Roach M.J.R."/>
        </authorList>
    </citation>
    <scope>NUCLEOTIDE SEQUENCE</scope>
    <source>
        <strain evidence="1">CBS 1945</strain>
    </source>
</reference>
<dbReference type="Proteomes" id="UP000662931">
    <property type="component" value="Chromosome 4"/>
</dbReference>
<dbReference type="AlphaFoldDB" id="A0A875S9S9"/>